<dbReference type="InterPro" id="IPR010982">
    <property type="entry name" value="Lambda_DNA-bd_dom_sf"/>
</dbReference>
<dbReference type="Pfam" id="PF01381">
    <property type="entry name" value="HTH_3"/>
    <property type="match status" value="1"/>
</dbReference>
<organism evidence="2 3">
    <name type="scientific">Neorhizobium turbinariae</name>
    <dbReference type="NCBI Taxonomy" id="2937795"/>
    <lineage>
        <taxon>Bacteria</taxon>
        <taxon>Pseudomonadati</taxon>
        <taxon>Pseudomonadota</taxon>
        <taxon>Alphaproteobacteria</taxon>
        <taxon>Hyphomicrobiales</taxon>
        <taxon>Rhizobiaceae</taxon>
        <taxon>Rhizobium/Agrobacterium group</taxon>
        <taxon>Neorhizobium</taxon>
    </lineage>
</organism>
<dbReference type="PROSITE" id="PS50943">
    <property type="entry name" value="HTH_CROC1"/>
    <property type="match status" value="1"/>
</dbReference>
<dbReference type="InterPro" id="IPR001387">
    <property type="entry name" value="Cro/C1-type_HTH"/>
</dbReference>
<evidence type="ECO:0000313" key="2">
    <source>
        <dbReference type="EMBL" id="MCK8780082.1"/>
    </source>
</evidence>
<accession>A0ABT0IQG1</accession>
<reference evidence="2 3" key="1">
    <citation type="submission" date="2022-04" db="EMBL/GenBank/DDBJ databases">
        <title>Rhizobium coralii sp. nov., isolated from coral Turbinaria peltata.</title>
        <authorList>
            <person name="Sun H."/>
        </authorList>
    </citation>
    <scope>NUCLEOTIDE SEQUENCE [LARGE SCALE GENOMIC DNA]</scope>
    <source>
        <strain evidence="2 3">NTR19</strain>
    </source>
</reference>
<dbReference type="Proteomes" id="UP001202827">
    <property type="component" value="Unassembled WGS sequence"/>
</dbReference>
<sequence length="81" mass="8655">MTISINKLSSKGGTQISPKHIANAVNEARRAVGYSIDELAVTTGLVGDEIIRIENGSDADPRKLKRIAAALRVPVSQFLPN</sequence>
<protein>
    <submittedName>
        <fullName evidence="2">Helix-turn-helix transcriptional regulator</fullName>
    </submittedName>
</protein>
<evidence type="ECO:0000259" key="1">
    <source>
        <dbReference type="PROSITE" id="PS50943"/>
    </source>
</evidence>
<dbReference type="RefSeq" id="WP_248682776.1">
    <property type="nucleotide sequence ID" value="NZ_JALPRY010000010.1"/>
</dbReference>
<keyword evidence="3" id="KW-1185">Reference proteome</keyword>
<dbReference type="SMART" id="SM00530">
    <property type="entry name" value="HTH_XRE"/>
    <property type="match status" value="1"/>
</dbReference>
<evidence type="ECO:0000313" key="3">
    <source>
        <dbReference type="Proteomes" id="UP001202827"/>
    </source>
</evidence>
<dbReference type="EMBL" id="JALPRY010000010">
    <property type="protein sequence ID" value="MCK8780082.1"/>
    <property type="molecule type" value="Genomic_DNA"/>
</dbReference>
<name>A0ABT0IQG1_9HYPH</name>
<proteinExistence type="predicted"/>
<comment type="caution">
    <text evidence="2">The sequence shown here is derived from an EMBL/GenBank/DDBJ whole genome shotgun (WGS) entry which is preliminary data.</text>
</comment>
<gene>
    <name evidence="2" type="ORF">M0654_08810</name>
</gene>
<dbReference type="CDD" id="cd00093">
    <property type="entry name" value="HTH_XRE"/>
    <property type="match status" value="1"/>
</dbReference>
<dbReference type="SUPFAM" id="SSF47413">
    <property type="entry name" value="lambda repressor-like DNA-binding domains"/>
    <property type="match status" value="1"/>
</dbReference>
<dbReference type="Gene3D" id="1.10.260.40">
    <property type="entry name" value="lambda repressor-like DNA-binding domains"/>
    <property type="match status" value="1"/>
</dbReference>
<feature type="domain" description="HTH cro/C1-type" evidence="1">
    <location>
        <begin position="25"/>
        <end position="78"/>
    </location>
</feature>